<keyword evidence="2" id="KW-1133">Transmembrane helix</keyword>
<evidence type="ECO:0000256" key="2">
    <source>
        <dbReference type="SAM" id="Phobius"/>
    </source>
</evidence>
<comment type="caution">
    <text evidence="5">The sequence shown here is derived from an EMBL/GenBank/DDBJ whole genome shotgun (WGS) entry which is preliminary data.</text>
</comment>
<dbReference type="CDD" id="cd08545">
    <property type="entry name" value="YcnI_like"/>
    <property type="match status" value="1"/>
</dbReference>
<dbReference type="Proteomes" id="UP000294257">
    <property type="component" value="Unassembled WGS sequence"/>
</dbReference>
<dbReference type="Pfam" id="PF07987">
    <property type="entry name" value="DUF1775"/>
    <property type="match status" value="1"/>
</dbReference>
<proteinExistence type="predicted"/>
<dbReference type="Gene3D" id="2.60.40.2230">
    <property type="entry name" value="Uncharacterised protein YcnI-like PF07987, DUF1775"/>
    <property type="match status" value="1"/>
</dbReference>
<evidence type="ECO:0000259" key="4">
    <source>
        <dbReference type="Pfam" id="PF07987"/>
    </source>
</evidence>
<evidence type="ECO:0000313" key="5">
    <source>
        <dbReference type="EMBL" id="RZS37517.1"/>
    </source>
</evidence>
<feature type="chain" id="PRO_5039410944" evidence="3">
    <location>
        <begin position="23"/>
        <end position="257"/>
    </location>
</feature>
<organism evidence="5 6">
    <name type="scientific">Herbihabitans rhizosphaerae</name>
    <dbReference type="NCBI Taxonomy" id="1872711"/>
    <lineage>
        <taxon>Bacteria</taxon>
        <taxon>Bacillati</taxon>
        <taxon>Actinomycetota</taxon>
        <taxon>Actinomycetes</taxon>
        <taxon>Pseudonocardiales</taxon>
        <taxon>Pseudonocardiaceae</taxon>
        <taxon>Herbihabitans</taxon>
    </lineage>
</organism>
<gene>
    <name evidence="5" type="ORF">EV193_10572</name>
</gene>
<keyword evidence="2" id="KW-0472">Membrane</keyword>
<feature type="domain" description="YncI copper-binding" evidence="4">
    <location>
        <begin position="31"/>
        <end position="182"/>
    </location>
</feature>
<evidence type="ECO:0000256" key="1">
    <source>
        <dbReference type="SAM" id="MobiDB-lite"/>
    </source>
</evidence>
<feature type="signal peptide" evidence="3">
    <location>
        <begin position="1"/>
        <end position="22"/>
    </location>
</feature>
<reference evidence="5 6" key="1">
    <citation type="submission" date="2019-02" db="EMBL/GenBank/DDBJ databases">
        <title>Genomic Encyclopedia of Type Strains, Phase IV (KMG-IV): sequencing the most valuable type-strain genomes for metagenomic binning, comparative biology and taxonomic classification.</title>
        <authorList>
            <person name="Goeker M."/>
        </authorList>
    </citation>
    <scope>NUCLEOTIDE SEQUENCE [LARGE SCALE GENOMIC DNA]</scope>
    <source>
        <strain evidence="5 6">DSM 101727</strain>
    </source>
</reference>
<dbReference type="AlphaFoldDB" id="A0A4Q7KML2"/>
<name>A0A4Q7KML2_9PSEU</name>
<evidence type="ECO:0000256" key="3">
    <source>
        <dbReference type="SAM" id="SignalP"/>
    </source>
</evidence>
<keyword evidence="3" id="KW-0732">Signal</keyword>
<dbReference type="InterPro" id="IPR038507">
    <property type="entry name" value="YcnI-like_sf"/>
</dbReference>
<evidence type="ECO:0000313" key="6">
    <source>
        <dbReference type="Proteomes" id="UP000294257"/>
    </source>
</evidence>
<dbReference type="InterPro" id="IPR012533">
    <property type="entry name" value="YcnI-copper_dom"/>
</dbReference>
<keyword evidence="6" id="KW-1185">Reference proteome</keyword>
<protein>
    <submittedName>
        <fullName evidence="5">Uncharacterized protein YcnI</fullName>
    </submittedName>
</protein>
<feature type="region of interest" description="Disordered" evidence="1">
    <location>
        <begin position="163"/>
        <end position="212"/>
    </location>
</feature>
<feature type="transmembrane region" description="Helical" evidence="2">
    <location>
        <begin position="221"/>
        <end position="242"/>
    </location>
</feature>
<accession>A0A4Q7KML2</accession>
<dbReference type="EMBL" id="SGWQ01000005">
    <property type="protein sequence ID" value="RZS37517.1"/>
    <property type="molecule type" value="Genomic_DNA"/>
</dbReference>
<sequence>MSTNRFVARAGVVVAAAGIATAFGGGIASAHVTAKALGEPAQQGGYTKITFRVPNEDNTAGTVKLSVTLPQEYPLTSVRTKPTDGWTAEVVKAKLAKPVESHGSQITEAVSVVTWTAKPGTRIGPGEFAEFELSVGKLPETTDQLVLPATQTYDNNKVVEWKDAPPAAGAPEPDRPAPVLKLSKKGAGDHGSAAPAGNPTADAKAAGDHTAAKAEDNTARWLGGGGLAVGALGLGIGAGAILRSRRTGGAPKTGERE</sequence>
<dbReference type="OrthoDB" id="9810871at2"/>
<keyword evidence="2" id="KW-0812">Transmembrane</keyword>
<dbReference type="RefSeq" id="WP_130345010.1">
    <property type="nucleotide sequence ID" value="NZ_SGWQ01000005.1"/>
</dbReference>